<evidence type="ECO:0000256" key="4">
    <source>
        <dbReference type="ARBA" id="ARBA00023172"/>
    </source>
</evidence>
<dbReference type="AlphaFoldDB" id="A0A1P8KLJ3"/>
<protein>
    <submittedName>
        <fullName evidence="8">Integrase</fullName>
    </submittedName>
</protein>
<gene>
    <name evidence="7" type="ORF">LPB137_05205</name>
    <name evidence="8" type="ORF">LPB137_05815</name>
</gene>
<keyword evidence="9" id="KW-1185">Reference proteome</keyword>
<evidence type="ECO:0000256" key="1">
    <source>
        <dbReference type="ARBA" id="ARBA00009277"/>
    </source>
</evidence>
<dbReference type="KEGG" id="alp:LPB137_05205"/>
<evidence type="ECO:0000313" key="9">
    <source>
        <dbReference type="Proteomes" id="UP000186074"/>
    </source>
</evidence>
<dbReference type="Gene3D" id="3.30.420.10">
    <property type="entry name" value="Ribonuclease H-like superfamily/Ribonuclease H"/>
    <property type="match status" value="1"/>
</dbReference>
<dbReference type="NCBIfam" id="NF033546">
    <property type="entry name" value="transpos_IS21"/>
    <property type="match status" value="1"/>
</dbReference>
<dbReference type="InterPro" id="IPR001584">
    <property type="entry name" value="Integrase_cat-core"/>
</dbReference>
<dbReference type="InterPro" id="IPR036397">
    <property type="entry name" value="RNaseH_sf"/>
</dbReference>
<evidence type="ECO:0000256" key="2">
    <source>
        <dbReference type="ARBA" id="ARBA00022578"/>
    </source>
</evidence>
<evidence type="ECO:0000313" key="7">
    <source>
        <dbReference type="EMBL" id="APW65287.1"/>
    </source>
</evidence>
<evidence type="ECO:0000259" key="6">
    <source>
        <dbReference type="PROSITE" id="PS50994"/>
    </source>
</evidence>
<dbReference type="GO" id="GO:0015074">
    <property type="term" value="P:DNA integration"/>
    <property type="evidence" value="ECO:0007669"/>
    <property type="project" value="InterPro"/>
</dbReference>
<evidence type="ECO:0000313" key="8">
    <source>
        <dbReference type="EMBL" id="APW65396.1"/>
    </source>
</evidence>
<dbReference type="PROSITE" id="PS50531">
    <property type="entry name" value="HTH_IS21"/>
    <property type="match status" value="1"/>
</dbReference>
<sequence length="347" mass="40766">MIDKEEFTVIHTLHKRGYSIRAISKIVGLNRRTVSKRLKENELKSYKNIQYKSKLDPYKEYIISRVQQALPDNIPSSVIYEEIKKYGYDGKVRILQTFLSSLKIDSAPEEVIRFETKPSYQAQVDWTFIRTGKNPVYGFVMVLGFSRMAFVYFTDNMRQETWQDCHVKAFEYFGGVPQTLLYDNLKSVVIQRDKYGKNQHGFNNDFLEFAKDNFIPKLCKVYRAQTKGKVERFNLYLKRNFYVPLKAALKGSQVEMNCDLLNNKVFTWLEMANSRIHDTTKKKPIDLFKEEKHLLQPFYSSVKEVKNKQEDNHITNSINLEKLNIDIKYHTTISDYEKVLGVSYATA</sequence>
<evidence type="ECO:0000259" key="5">
    <source>
        <dbReference type="PROSITE" id="PS50531"/>
    </source>
</evidence>
<dbReference type="Proteomes" id="UP000186074">
    <property type="component" value="Chromosome"/>
</dbReference>
<dbReference type="STRING" id="1850254.LPB137_05205"/>
<dbReference type="GO" id="GO:0032196">
    <property type="term" value="P:transposition"/>
    <property type="evidence" value="ECO:0007669"/>
    <property type="project" value="UniProtKB-KW"/>
</dbReference>
<dbReference type="GO" id="GO:0003677">
    <property type="term" value="F:DNA binding"/>
    <property type="evidence" value="ECO:0007669"/>
    <property type="project" value="UniProtKB-KW"/>
</dbReference>
<dbReference type="OrthoDB" id="9798623at2"/>
<organism evidence="8 9">
    <name type="scientific">Poseidonibacter parvus</name>
    <dbReference type="NCBI Taxonomy" id="1850254"/>
    <lineage>
        <taxon>Bacteria</taxon>
        <taxon>Pseudomonadati</taxon>
        <taxon>Campylobacterota</taxon>
        <taxon>Epsilonproteobacteria</taxon>
        <taxon>Campylobacterales</taxon>
        <taxon>Arcobacteraceae</taxon>
        <taxon>Poseidonibacter</taxon>
    </lineage>
</organism>
<dbReference type="EMBL" id="CP019070">
    <property type="protein sequence ID" value="APW65287.1"/>
    <property type="molecule type" value="Genomic_DNA"/>
</dbReference>
<dbReference type="GO" id="GO:0006310">
    <property type="term" value="P:DNA recombination"/>
    <property type="evidence" value="ECO:0007669"/>
    <property type="project" value="UniProtKB-KW"/>
</dbReference>
<dbReference type="PROSITE" id="PS50994">
    <property type="entry name" value="INTEGRASE"/>
    <property type="match status" value="1"/>
</dbReference>
<keyword evidence="3" id="KW-0238">DNA-binding</keyword>
<keyword evidence="4" id="KW-0233">DNA recombination</keyword>
<reference evidence="8 9" key="1">
    <citation type="submission" date="2017-01" db="EMBL/GenBank/DDBJ databases">
        <title>Genome sequencing of Arcobacter sp. LPB0137.</title>
        <authorList>
            <person name="Lee G.-W."/>
            <person name="Yi H."/>
        </authorList>
    </citation>
    <scope>NUCLEOTIDE SEQUENCE [LARGE SCALE GENOMIC DNA]</scope>
    <source>
        <strain evidence="8 9">LPB0137</strain>
    </source>
</reference>
<name>A0A1P8KLJ3_9BACT</name>
<comment type="similarity">
    <text evidence="1">Belongs to the transposase IS21/IS408/IS1162 family.</text>
</comment>
<dbReference type="InterPro" id="IPR012337">
    <property type="entry name" value="RNaseH-like_sf"/>
</dbReference>
<feature type="domain" description="Integrase catalytic" evidence="6">
    <location>
        <begin position="114"/>
        <end position="292"/>
    </location>
</feature>
<dbReference type="RefSeq" id="WP_076085331.1">
    <property type="nucleotide sequence ID" value="NZ_CP019070.1"/>
</dbReference>
<dbReference type="Gene3D" id="1.10.10.60">
    <property type="entry name" value="Homeodomain-like"/>
    <property type="match status" value="1"/>
</dbReference>
<accession>A0A1P8KLJ3</accession>
<evidence type="ECO:0000256" key="3">
    <source>
        <dbReference type="ARBA" id="ARBA00023125"/>
    </source>
</evidence>
<dbReference type="SUPFAM" id="SSF53098">
    <property type="entry name" value="Ribonuclease H-like"/>
    <property type="match status" value="1"/>
</dbReference>
<dbReference type="PANTHER" id="PTHR35004:SF6">
    <property type="entry name" value="TRANSPOSASE"/>
    <property type="match status" value="1"/>
</dbReference>
<keyword evidence="2" id="KW-0815">Transposition</keyword>
<dbReference type="InterPro" id="IPR017894">
    <property type="entry name" value="HTH_IS21_transposase_type"/>
</dbReference>
<dbReference type="PANTHER" id="PTHR35004">
    <property type="entry name" value="TRANSPOSASE RV3428C-RELATED"/>
    <property type="match status" value="1"/>
</dbReference>
<dbReference type="EMBL" id="CP019070">
    <property type="protein sequence ID" value="APW65396.1"/>
    <property type="molecule type" value="Genomic_DNA"/>
</dbReference>
<feature type="domain" description="HTH IS21-type" evidence="5">
    <location>
        <begin position="5"/>
        <end position="66"/>
    </location>
</feature>
<dbReference type="KEGG" id="alp:LPB137_05815"/>
<dbReference type="Pfam" id="PF00665">
    <property type="entry name" value="rve"/>
    <property type="match status" value="1"/>
</dbReference>
<proteinExistence type="inferred from homology"/>